<dbReference type="GO" id="GO:0000226">
    <property type="term" value="P:microtubule cytoskeleton organization"/>
    <property type="evidence" value="ECO:0007669"/>
    <property type="project" value="TreeGrafter"/>
</dbReference>
<dbReference type="PROSITE" id="PS51221">
    <property type="entry name" value="TTL"/>
    <property type="match status" value="1"/>
</dbReference>
<dbReference type="PANTHER" id="PTHR12241">
    <property type="entry name" value="TUBULIN POLYGLUTAMYLASE"/>
    <property type="match status" value="1"/>
</dbReference>
<feature type="transmembrane region" description="Helical" evidence="5">
    <location>
        <begin position="12"/>
        <end position="32"/>
    </location>
</feature>
<dbReference type="InterPro" id="IPR004344">
    <property type="entry name" value="TTL/TTLL_fam"/>
</dbReference>
<dbReference type="Proteomes" id="UP000789595">
    <property type="component" value="Unassembled WGS sequence"/>
</dbReference>
<dbReference type="GO" id="GO:0036064">
    <property type="term" value="C:ciliary basal body"/>
    <property type="evidence" value="ECO:0007669"/>
    <property type="project" value="TreeGrafter"/>
</dbReference>
<dbReference type="Gene3D" id="3.30.470.20">
    <property type="entry name" value="ATP-grasp fold, B domain"/>
    <property type="match status" value="1"/>
</dbReference>
<dbReference type="EMBL" id="CAKKNE010000005">
    <property type="protein sequence ID" value="CAH0377306.1"/>
    <property type="molecule type" value="Genomic_DNA"/>
</dbReference>
<dbReference type="OrthoDB" id="41815at2759"/>
<protein>
    <recommendedName>
        <fullName evidence="9">Tubulin--tyrosine ligase-like protein 9</fullName>
    </recommendedName>
</protein>
<reference evidence="6" key="1">
    <citation type="submission" date="2021-01" db="EMBL/GenBank/DDBJ databases">
        <authorList>
            <person name="Corre E."/>
            <person name="Pelletier E."/>
            <person name="Niang G."/>
            <person name="Scheremetjew M."/>
            <person name="Finn R."/>
            <person name="Kale V."/>
            <person name="Holt S."/>
            <person name="Cochrane G."/>
            <person name="Meng A."/>
            <person name="Brown T."/>
            <person name="Cohen L."/>
        </authorList>
    </citation>
    <scope>NUCLEOTIDE SEQUENCE</scope>
    <source>
        <strain evidence="6">CCMP1756</strain>
    </source>
</reference>
<evidence type="ECO:0000313" key="8">
    <source>
        <dbReference type="Proteomes" id="UP000789595"/>
    </source>
</evidence>
<proteinExistence type="predicted"/>
<evidence type="ECO:0000256" key="2">
    <source>
        <dbReference type="ARBA" id="ARBA00022741"/>
    </source>
</evidence>
<evidence type="ECO:0000313" key="7">
    <source>
        <dbReference type="EMBL" id="CAH0377306.1"/>
    </source>
</evidence>
<evidence type="ECO:0008006" key="9">
    <source>
        <dbReference type="Google" id="ProtNLM"/>
    </source>
</evidence>
<dbReference type="GO" id="GO:0005524">
    <property type="term" value="F:ATP binding"/>
    <property type="evidence" value="ECO:0007669"/>
    <property type="project" value="UniProtKB-KW"/>
</dbReference>
<feature type="region of interest" description="Disordered" evidence="4">
    <location>
        <begin position="269"/>
        <end position="292"/>
    </location>
</feature>
<keyword evidence="5" id="KW-0472">Membrane</keyword>
<reference evidence="7" key="2">
    <citation type="submission" date="2021-11" db="EMBL/GenBank/DDBJ databases">
        <authorList>
            <consortium name="Genoscope - CEA"/>
            <person name="William W."/>
        </authorList>
    </citation>
    <scope>NUCLEOTIDE SEQUENCE</scope>
</reference>
<keyword evidence="5" id="KW-0812">Transmembrane</keyword>
<accession>A0A7S4ECD8</accession>
<name>A0A7S4ECD8_9STRA</name>
<dbReference type="AlphaFoldDB" id="A0A7S4ECD8"/>
<dbReference type="GO" id="GO:0070740">
    <property type="term" value="F:tubulin-glutamic acid ligase activity"/>
    <property type="evidence" value="ECO:0007669"/>
    <property type="project" value="TreeGrafter"/>
</dbReference>
<feature type="region of interest" description="Disordered" evidence="4">
    <location>
        <begin position="71"/>
        <end position="90"/>
    </location>
</feature>
<dbReference type="GO" id="GO:0015631">
    <property type="term" value="F:tubulin binding"/>
    <property type="evidence" value="ECO:0007669"/>
    <property type="project" value="TreeGrafter"/>
</dbReference>
<evidence type="ECO:0000256" key="5">
    <source>
        <dbReference type="SAM" id="Phobius"/>
    </source>
</evidence>
<evidence type="ECO:0000256" key="3">
    <source>
        <dbReference type="ARBA" id="ARBA00022840"/>
    </source>
</evidence>
<feature type="compositionally biased region" description="Basic and acidic residues" evidence="4">
    <location>
        <begin position="283"/>
        <end position="292"/>
    </location>
</feature>
<evidence type="ECO:0000313" key="6">
    <source>
        <dbReference type="EMBL" id="CAE0703849.1"/>
    </source>
</evidence>
<dbReference type="Pfam" id="PF03133">
    <property type="entry name" value="TTL"/>
    <property type="match status" value="1"/>
</dbReference>
<keyword evidence="3" id="KW-0067">ATP-binding</keyword>
<organism evidence="6">
    <name type="scientific">Pelagomonas calceolata</name>
    <dbReference type="NCBI Taxonomy" id="35677"/>
    <lineage>
        <taxon>Eukaryota</taxon>
        <taxon>Sar</taxon>
        <taxon>Stramenopiles</taxon>
        <taxon>Ochrophyta</taxon>
        <taxon>Pelagophyceae</taxon>
        <taxon>Pelagomonadales</taxon>
        <taxon>Pelagomonadaceae</taxon>
        <taxon>Pelagomonas</taxon>
    </lineage>
</organism>
<sequence length="440" mass="49301">MPAQRRRRGARLITSCATVTLTFVALLAFYQLEPLQVETTVSQPQIPKHQLRPPARVARHVDRQVPPKAQKHFYSQPSSSHTAAALTKRGWRQTKNPEEAEVLWYQRKQLIDWGHVQKWQLVNHVRRERDIGHKRNLARRLQGTAAARWVPETYDLSDKVQAANFAKVALEEEPSSAIKWLVKRPGTDGGKGIELVQNARDVLDGTSVKRSMKDRLAQRYVSDLLLTPDGRKFDLRVYWVVASFRPELVLYGGGTLRVSASNFTGGGKGTHLTNAAQQQGGHSSHDESTRRSMQELWDQLSSEKREGWPADPAAYVDCHIRKTIQDVWRAYESTEKHLLEPRETHDAFILLGLDVMIDANLNVYLSEVQSGCGLPTNTKAVRDVVLKLVPDLLDVVFAVKDASYNEKPPHAAAIALAEARGFEVLANGGATPEPRACRGL</sequence>
<feature type="compositionally biased region" description="Polar residues" evidence="4">
    <location>
        <begin position="73"/>
        <end position="82"/>
    </location>
</feature>
<keyword evidence="2" id="KW-0547">Nucleotide-binding</keyword>
<gene>
    <name evidence="6" type="ORF">PCAL00307_LOCUS19297</name>
    <name evidence="7" type="ORF">PECAL_5P18670</name>
</gene>
<evidence type="ECO:0000256" key="4">
    <source>
        <dbReference type="SAM" id="MobiDB-lite"/>
    </source>
</evidence>
<keyword evidence="5" id="KW-1133">Transmembrane helix</keyword>
<dbReference type="EMBL" id="HBIW01022397">
    <property type="protein sequence ID" value="CAE0703849.1"/>
    <property type="molecule type" value="Transcribed_RNA"/>
</dbReference>
<evidence type="ECO:0000256" key="1">
    <source>
        <dbReference type="ARBA" id="ARBA00022598"/>
    </source>
</evidence>
<keyword evidence="1" id="KW-0436">Ligase</keyword>
<feature type="compositionally biased region" description="Polar residues" evidence="4">
    <location>
        <begin position="271"/>
        <end position="282"/>
    </location>
</feature>
<keyword evidence="8" id="KW-1185">Reference proteome</keyword>